<dbReference type="EMBL" id="CM045766">
    <property type="protein sequence ID" value="KAI8003995.1"/>
    <property type="molecule type" value="Genomic_DNA"/>
</dbReference>
<dbReference type="Proteomes" id="UP001060215">
    <property type="component" value="Chromosome 9"/>
</dbReference>
<organism evidence="1 2">
    <name type="scientific">Camellia lanceoleosa</name>
    <dbReference type="NCBI Taxonomy" id="1840588"/>
    <lineage>
        <taxon>Eukaryota</taxon>
        <taxon>Viridiplantae</taxon>
        <taxon>Streptophyta</taxon>
        <taxon>Embryophyta</taxon>
        <taxon>Tracheophyta</taxon>
        <taxon>Spermatophyta</taxon>
        <taxon>Magnoliopsida</taxon>
        <taxon>eudicotyledons</taxon>
        <taxon>Gunneridae</taxon>
        <taxon>Pentapetalae</taxon>
        <taxon>asterids</taxon>
        <taxon>Ericales</taxon>
        <taxon>Theaceae</taxon>
        <taxon>Camellia</taxon>
    </lineage>
</organism>
<keyword evidence="2" id="KW-1185">Reference proteome</keyword>
<reference evidence="1 2" key="1">
    <citation type="journal article" date="2022" name="Plant J.">
        <title>Chromosome-level genome of Camellia lanceoleosa provides a valuable resource for understanding genome evolution and self-incompatibility.</title>
        <authorList>
            <person name="Gong W."/>
            <person name="Xiao S."/>
            <person name="Wang L."/>
            <person name="Liao Z."/>
            <person name="Chang Y."/>
            <person name="Mo W."/>
            <person name="Hu G."/>
            <person name="Li W."/>
            <person name="Zhao G."/>
            <person name="Zhu H."/>
            <person name="Hu X."/>
            <person name="Ji K."/>
            <person name="Xiang X."/>
            <person name="Song Q."/>
            <person name="Yuan D."/>
            <person name="Jin S."/>
            <person name="Zhang L."/>
        </authorList>
    </citation>
    <scope>NUCLEOTIDE SEQUENCE [LARGE SCALE GENOMIC DNA]</scope>
    <source>
        <strain evidence="1">SQ_2022a</strain>
    </source>
</reference>
<accession>A0ACC0GT50</accession>
<sequence>MGKRRRKGGGGEEEVTAVGGNGAGGDGVGGDGAGFVREEWQRRMDQGDEAEEAIRAVFAPLAWAKVAVRALAKLGHEAQVELQT</sequence>
<comment type="caution">
    <text evidence="1">The sequence shown here is derived from an EMBL/GenBank/DDBJ whole genome shotgun (WGS) entry which is preliminary data.</text>
</comment>
<evidence type="ECO:0000313" key="2">
    <source>
        <dbReference type="Proteomes" id="UP001060215"/>
    </source>
</evidence>
<evidence type="ECO:0000313" key="1">
    <source>
        <dbReference type="EMBL" id="KAI8003995.1"/>
    </source>
</evidence>
<gene>
    <name evidence="1" type="ORF">LOK49_LG08G00936</name>
</gene>
<proteinExistence type="predicted"/>
<protein>
    <submittedName>
        <fullName evidence="1">Uncharacterized protein</fullName>
    </submittedName>
</protein>
<name>A0ACC0GT50_9ERIC</name>